<accession>A0A0H2R546</accession>
<evidence type="ECO:0000313" key="2">
    <source>
        <dbReference type="EMBL" id="KLO04608.1"/>
    </source>
</evidence>
<dbReference type="AlphaFoldDB" id="A0A0H2R546"/>
<proteinExistence type="predicted"/>
<dbReference type="InParanoid" id="A0A0H2R546"/>
<feature type="coiled-coil region" evidence="1">
    <location>
        <begin position="89"/>
        <end position="176"/>
    </location>
</feature>
<evidence type="ECO:0000313" key="3">
    <source>
        <dbReference type="Proteomes" id="UP000053477"/>
    </source>
</evidence>
<keyword evidence="1" id="KW-0175">Coiled coil</keyword>
<sequence length="188" mass="21302">MVEPHIDLTAVNDKLAGFKASEFELDYVDQGIGTESPTYSDVEIDATSPSRPLALLFGVKYAMARRAVELRDEQIAVQKQALDDADLVLKGLRVENAELREHVSDQEDIIGNLEAQRDDDAERHLVELAERDEMLTDALEGQMVIYAELNDKIQKLEQLREEFGEKNKALLRYRRKIDVIRGACDSLD</sequence>
<gene>
    <name evidence="2" type="ORF">SCHPADRAFT_947583</name>
</gene>
<reference evidence="2 3" key="1">
    <citation type="submission" date="2015-04" db="EMBL/GenBank/DDBJ databases">
        <title>Complete genome sequence of Schizopora paradoxa KUC8140, a cosmopolitan wood degrader in East Asia.</title>
        <authorList>
            <consortium name="DOE Joint Genome Institute"/>
            <person name="Min B."/>
            <person name="Park H."/>
            <person name="Jang Y."/>
            <person name="Kim J.-J."/>
            <person name="Kim K.H."/>
            <person name="Pangilinan J."/>
            <person name="Lipzen A."/>
            <person name="Riley R."/>
            <person name="Grigoriev I.V."/>
            <person name="Spatafora J.W."/>
            <person name="Choi I.-G."/>
        </authorList>
    </citation>
    <scope>NUCLEOTIDE SEQUENCE [LARGE SCALE GENOMIC DNA]</scope>
    <source>
        <strain evidence="2 3">KUC8140</strain>
    </source>
</reference>
<organism evidence="2 3">
    <name type="scientific">Schizopora paradoxa</name>
    <dbReference type="NCBI Taxonomy" id="27342"/>
    <lineage>
        <taxon>Eukaryota</taxon>
        <taxon>Fungi</taxon>
        <taxon>Dikarya</taxon>
        <taxon>Basidiomycota</taxon>
        <taxon>Agaricomycotina</taxon>
        <taxon>Agaricomycetes</taxon>
        <taxon>Hymenochaetales</taxon>
        <taxon>Schizoporaceae</taxon>
        <taxon>Schizopora</taxon>
    </lineage>
</organism>
<dbReference type="EMBL" id="KQ086486">
    <property type="protein sequence ID" value="KLO04608.1"/>
    <property type="molecule type" value="Genomic_DNA"/>
</dbReference>
<protein>
    <submittedName>
        <fullName evidence="2">Uncharacterized protein</fullName>
    </submittedName>
</protein>
<name>A0A0H2R546_9AGAM</name>
<dbReference type="Proteomes" id="UP000053477">
    <property type="component" value="Unassembled WGS sequence"/>
</dbReference>
<keyword evidence="3" id="KW-1185">Reference proteome</keyword>
<evidence type="ECO:0000256" key="1">
    <source>
        <dbReference type="SAM" id="Coils"/>
    </source>
</evidence>